<keyword evidence="6" id="KW-1185">Reference proteome</keyword>
<feature type="region of interest" description="Disordered" evidence="3">
    <location>
        <begin position="511"/>
        <end position="542"/>
    </location>
</feature>
<dbReference type="STRING" id="763665.A0A2G5BE05"/>
<name>A0A2G5BE05_COERN</name>
<dbReference type="GO" id="GO:0000184">
    <property type="term" value="P:nuclear-transcribed mRNA catabolic process, nonsense-mediated decay"/>
    <property type="evidence" value="ECO:0007669"/>
    <property type="project" value="InterPro"/>
</dbReference>
<dbReference type="PANTHER" id="PTHR13112">
    <property type="entry name" value="UPF3 REGULATOR OF NONSENSE TRANSCRIPTS-LIKE PROTEIN"/>
    <property type="match status" value="1"/>
</dbReference>
<feature type="compositionally biased region" description="Basic residues" evidence="3">
    <location>
        <begin position="152"/>
        <end position="161"/>
    </location>
</feature>
<keyword evidence="2" id="KW-0539">Nucleus</keyword>
<feature type="compositionally biased region" description="Low complexity" evidence="3">
    <location>
        <begin position="109"/>
        <end position="122"/>
    </location>
</feature>
<dbReference type="Proteomes" id="UP000242474">
    <property type="component" value="Unassembled WGS sequence"/>
</dbReference>
<dbReference type="AlphaFoldDB" id="A0A2G5BE05"/>
<dbReference type="Pfam" id="PF03467">
    <property type="entry name" value="Smg4_UPF3"/>
    <property type="match status" value="1"/>
</dbReference>
<dbReference type="GO" id="GO:0005737">
    <property type="term" value="C:cytoplasm"/>
    <property type="evidence" value="ECO:0007669"/>
    <property type="project" value="TreeGrafter"/>
</dbReference>
<evidence type="ECO:0000256" key="2">
    <source>
        <dbReference type="ARBA" id="ARBA00023242"/>
    </source>
</evidence>
<proteinExistence type="predicted"/>
<organism evidence="5 6">
    <name type="scientific">Coemansia reversa (strain ATCC 12441 / NRRL 1564)</name>
    <dbReference type="NCBI Taxonomy" id="763665"/>
    <lineage>
        <taxon>Eukaryota</taxon>
        <taxon>Fungi</taxon>
        <taxon>Fungi incertae sedis</taxon>
        <taxon>Zoopagomycota</taxon>
        <taxon>Kickxellomycotina</taxon>
        <taxon>Kickxellomycetes</taxon>
        <taxon>Kickxellales</taxon>
        <taxon>Kickxellaceae</taxon>
        <taxon>Coemansia</taxon>
    </lineage>
</organism>
<dbReference type="GO" id="GO:0003729">
    <property type="term" value="F:mRNA binding"/>
    <property type="evidence" value="ECO:0007669"/>
    <property type="project" value="TreeGrafter"/>
</dbReference>
<dbReference type="InterPro" id="IPR012677">
    <property type="entry name" value="Nucleotide-bd_a/b_plait_sf"/>
</dbReference>
<sequence>MSTEDQALPPKRDNEPLVNRPGGRAPRNRSKPSVLPNRNTTVATDTADGPKKPRRRGPKPSISDTQSNNGSRNGTESATSRPRPAKPNPPSVSSSAKGKGVRPAAAHAPDSSNSGVGGSSPRPRSRPNKPRPASFAAQASLAEDAVAGKPRGQNRPRRRQNNPKPATASPAASAPTKQPPPLKILQRNPPKPKEQTRQQGRVQPKSKPIPKSAAKPKSKQLVEPNLSAIRTAPMSSAATTETQDMLAAKTAIAGSTANRPLPAPRSKPVHKSVKLCIRWLPADLPEHVFWRAIESALPWFDAANTGSVEQRKRFVLTALLPGHDNPQDDMEDSKAKEPLKEDDSSEDTMASQEHIATKGATTEVMQSFYESKNLARLDSEPYWRRFVPGKQHASKAKPVEPSCAYIAFASDAEAGHFYRKFHGHVFGRVGGVQWRARVELAKFQSLFIEEHMVSDPLNGTIDSDPDFMAFLDPRVQEKPPQQVSYAAAVGGSDKKVTPLIRYLRELKAKKNLSQSKAAGKKVKPPTQQQQKESSKKPRRRNR</sequence>
<dbReference type="InterPro" id="IPR005120">
    <property type="entry name" value="UPF3_dom"/>
</dbReference>
<dbReference type="GO" id="GO:0045727">
    <property type="term" value="P:positive regulation of translation"/>
    <property type="evidence" value="ECO:0007669"/>
    <property type="project" value="TreeGrafter"/>
</dbReference>
<comment type="subcellular location">
    <subcellularLocation>
        <location evidence="1">Nucleus</location>
    </subcellularLocation>
</comment>
<protein>
    <recommendedName>
        <fullName evidence="4">UPF3 domain-containing protein</fullName>
    </recommendedName>
</protein>
<dbReference type="PANTHER" id="PTHR13112:SF0">
    <property type="entry name" value="FI21285P1"/>
    <property type="match status" value="1"/>
</dbReference>
<feature type="compositionally biased region" description="Low complexity" evidence="3">
    <location>
        <begin position="205"/>
        <end position="215"/>
    </location>
</feature>
<gene>
    <name evidence="5" type="ORF">COEREDRAFT_91957</name>
</gene>
<accession>A0A2G5BE05</accession>
<feature type="compositionally biased region" description="Polar residues" evidence="3">
    <location>
        <begin position="62"/>
        <end position="80"/>
    </location>
</feature>
<evidence type="ECO:0000313" key="6">
    <source>
        <dbReference type="Proteomes" id="UP000242474"/>
    </source>
</evidence>
<dbReference type="OrthoDB" id="18087at2759"/>
<feature type="region of interest" description="Disordered" evidence="3">
    <location>
        <begin position="1"/>
        <end position="224"/>
    </location>
</feature>
<feature type="compositionally biased region" description="Low complexity" evidence="3">
    <location>
        <begin position="162"/>
        <end position="176"/>
    </location>
</feature>
<reference evidence="5 6" key="1">
    <citation type="journal article" date="2015" name="Genome Biol. Evol.">
        <title>Phylogenomic analyses indicate that early fungi evolved digesting cell walls of algal ancestors of land plants.</title>
        <authorList>
            <person name="Chang Y."/>
            <person name="Wang S."/>
            <person name="Sekimoto S."/>
            <person name="Aerts A.L."/>
            <person name="Choi C."/>
            <person name="Clum A."/>
            <person name="LaButti K.M."/>
            <person name="Lindquist E.A."/>
            <person name="Yee Ngan C."/>
            <person name="Ohm R.A."/>
            <person name="Salamov A.A."/>
            <person name="Grigoriev I.V."/>
            <person name="Spatafora J.W."/>
            <person name="Berbee M.L."/>
        </authorList>
    </citation>
    <scope>NUCLEOTIDE SEQUENCE [LARGE SCALE GENOMIC DNA]</scope>
    <source>
        <strain evidence="5 6">NRRL 1564</strain>
    </source>
</reference>
<evidence type="ECO:0000256" key="3">
    <source>
        <dbReference type="SAM" id="MobiDB-lite"/>
    </source>
</evidence>
<feature type="region of interest" description="Disordered" evidence="3">
    <location>
        <begin position="320"/>
        <end position="351"/>
    </location>
</feature>
<evidence type="ECO:0000256" key="1">
    <source>
        <dbReference type="ARBA" id="ARBA00004123"/>
    </source>
</evidence>
<dbReference type="Gene3D" id="3.30.70.330">
    <property type="match status" value="1"/>
</dbReference>
<evidence type="ECO:0000259" key="4">
    <source>
        <dbReference type="Pfam" id="PF03467"/>
    </source>
</evidence>
<dbReference type="EMBL" id="KZ303495">
    <property type="protein sequence ID" value="PIA17244.1"/>
    <property type="molecule type" value="Genomic_DNA"/>
</dbReference>
<evidence type="ECO:0000313" key="5">
    <source>
        <dbReference type="EMBL" id="PIA17244.1"/>
    </source>
</evidence>
<feature type="compositionally biased region" description="Basic and acidic residues" evidence="3">
    <location>
        <begin position="332"/>
        <end position="342"/>
    </location>
</feature>
<feature type="domain" description="UPF3" evidence="4">
    <location>
        <begin position="375"/>
        <end position="507"/>
    </location>
</feature>
<dbReference type="InterPro" id="IPR039722">
    <property type="entry name" value="Upf3"/>
</dbReference>
<dbReference type="GO" id="GO:0005730">
    <property type="term" value="C:nucleolus"/>
    <property type="evidence" value="ECO:0007669"/>
    <property type="project" value="TreeGrafter"/>
</dbReference>